<accession>A0ABQ5CWG1</accession>
<organism evidence="1 2">
    <name type="scientific">Tanacetum coccineum</name>
    <dbReference type="NCBI Taxonomy" id="301880"/>
    <lineage>
        <taxon>Eukaryota</taxon>
        <taxon>Viridiplantae</taxon>
        <taxon>Streptophyta</taxon>
        <taxon>Embryophyta</taxon>
        <taxon>Tracheophyta</taxon>
        <taxon>Spermatophyta</taxon>
        <taxon>Magnoliopsida</taxon>
        <taxon>eudicotyledons</taxon>
        <taxon>Gunneridae</taxon>
        <taxon>Pentapetalae</taxon>
        <taxon>asterids</taxon>
        <taxon>campanulids</taxon>
        <taxon>Asterales</taxon>
        <taxon>Asteraceae</taxon>
        <taxon>Asteroideae</taxon>
        <taxon>Anthemideae</taxon>
        <taxon>Anthemidinae</taxon>
        <taxon>Tanacetum</taxon>
    </lineage>
</organism>
<keyword evidence="2" id="KW-1185">Reference proteome</keyword>
<gene>
    <name evidence="1" type="ORF">Tco_0910573</name>
</gene>
<dbReference type="EMBL" id="BQNB010014614">
    <property type="protein sequence ID" value="GJT30298.1"/>
    <property type="molecule type" value="Genomic_DNA"/>
</dbReference>
<protein>
    <submittedName>
        <fullName evidence="1">Uncharacterized protein</fullName>
    </submittedName>
</protein>
<name>A0ABQ5CWG1_9ASTR</name>
<reference evidence="1" key="2">
    <citation type="submission" date="2022-01" db="EMBL/GenBank/DDBJ databases">
        <authorList>
            <person name="Yamashiro T."/>
            <person name="Shiraishi A."/>
            <person name="Satake H."/>
            <person name="Nakayama K."/>
        </authorList>
    </citation>
    <scope>NUCLEOTIDE SEQUENCE</scope>
</reference>
<feature type="non-terminal residue" evidence="1">
    <location>
        <position position="1"/>
    </location>
</feature>
<evidence type="ECO:0000313" key="1">
    <source>
        <dbReference type="EMBL" id="GJT30298.1"/>
    </source>
</evidence>
<proteinExistence type="predicted"/>
<comment type="caution">
    <text evidence="1">The sequence shown here is derived from an EMBL/GenBank/DDBJ whole genome shotgun (WGS) entry which is preliminary data.</text>
</comment>
<dbReference type="Proteomes" id="UP001151760">
    <property type="component" value="Unassembled WGS sequence"/>
</dbReference>
<reference evidence="1" key="1">
    <citation type="journal article" date="2022" name="Int. J. Mol. Sci.">
        <title>Draft Genome of Tanacetum Coccineum: Genomic Comparison of Closely Related Tanacetum-Family Plants.</title>
        <authorList>
            <person name="Yamashiro T."/>
            <person name="Shiraishi A."/>
            <person name="Nakayama K."/>
            <person name="Satake H."/>
        </authorList>
    </citation>
    <scope>NUCLEOTIDE SEQUENCE</scope>
</reference>
<sequence length="93" mass="11127">CKSTHRKKKQAMKLYNIRPMIISLQALGPDPNSLESHVSLQEARRKNFAHKLWRRYPDPMLSKGPEFVSPSDEEKTENQWRRELLRSQLWRLL</sequence>
<evidence type="ECO:0000313" key="2">
    <source>
        <dbReference type="Proteomes" id="UP001151760"/>
    </source>
</evidence>